<name>A0AAE0BZ90_9CHLO</name>
<proteinExistence type="inferred from homology"/>
<accession>A0AAE0BZ90</accession>
<dbReference type="GO" id="GO:0005737">
    <property type="term" value="C:cytoplasm"/>
    <property type="evidence" value="ECO:0007669"/>
    <property type="project" value="UniProtKB-ARBA"/>
</dbReference>
<dbReference type="AlphaFoldDB" id="A0AAE0BZ90"/>
<evidence type="ECO:0000256" key="6">
    <source>
        <dbReference type="ARBA" id="ARBA00023069"/>
    </source>
</evidence>
<keyword evidence="3" id="KW-0963">Cytoplasm</keyword>
<comment type="caution">
    <text evidence="11">The sequence shown here is derived from an EMBL/GenBank/DDBJ whole genome shotgun (WGS) entry which is preliminary data.</text>
</comment>
<keyword evidence="12" id="KW-1185">Reference proteome</keyword>
<dbReference type="EMBL" id="LGRX02030577">
    <property type="protein sequence ID" value="KAK3245518.1"/>
    <property type="molecule type" value="Genomic_DNA"/>
</dbReference>
<gene>
    <name evidence="11" type="ORF">CYMTET_44917</name>
</gene>
<evidence type="ECO:0000313" key="11">
    <source>
        <dbReference type="EMBL" id="KAK3245518.1"/>
    </source>
</evidence>
<evidence type="ECO:0000256" key="1">
    <source>
        <dbReference type="ARBA" id="ARBA00004611"/>
    </source>
</evidence>
<feature type="region of interest" description="Disordered" evidence="10">
    <location>
        <begin position="385"/>
        <end position="428"/>
    </location>
</feature>
<dbReference type="PANTHER" id="PTHR19960">
    <property type="entry name" value="TEKTIN"/>
    <property type="match status" value="1"/>
</dbReference>
<sequence length="428" mass="48276">MPTEVLPAIDGHGHRLPKDWAHESFKHMSKADTAMRASDVTRGIGHTTMATGVKVTNDNDNRVDKALRSKIGQTTKLKSLLEDSVDKTGVEIRKMQAIKKHLEEEQSKVNKHLSCNLDRRGHRSLRPTRELANDVPHKELKRQTDLLQETDLKLQSKIDDVGRSINKLKSVKATLSADLTDKVSALDLDNKCLDMTANDSTYGIPQLPNHHTAGLPFGWKKNTSMGVDEALEAHRQAQKLRKNAFHVTNQRKRMEKDQHDLLQSALSHKVSEISRLRDDLQDQLAQVEDEISKATKVKKKLEIAIQDKMPPLNLAKQRYMTRTKRPSREAIHDEVEHALLMQYNELKDVVADLQNKLNQVNDHLASLRRTKQELEMNIADKSKNYKTDTHTHAMAPSRPGTSQTLNSDALSLRPSTGSTAKMLLGSTI</sequence>
<evidence type="ECO:0000256" key="3">
    <source>
        <dbReference type="ARBA" id="ARBA00022490"/>
    </source>
</evidence>
<dbReference type="PANTHER" id="PTHR19960:SF25">
    <property type="entry name" value="TEKTIN-1"/>
    <property type="match status" value="1"/>
</dbReference>
<dbReference type="GO" id="GO:0060271">
    <property type="term" value="P:cilium assembly"/>
    <property type="evidence" value="ECO:0007669"/>
    <property type="project" value="TreeGrafter"/>
</dbReference>
<evidence type="ECO:0000256" key="4">
    <source>
        <dbReference type="ARBA" id="ARBA00022846"/>
    </source>
</evidence>
<evidence type="ECO:0000256" key="7">
    <source>
        <dbReference type="ARBA" id="ARBA00023212"/>
    </source>
</evidence>
<evidence type="ECO:0000256" key="2">
    <source>
        <dbReference type="ARBA" id="ARBA00007209"/>
    </source>
</evidence>
<evidence type="ECO:0000256" key="5">
    <source>
        <dbReference type="ARBA" id="ARBA00023054"/>
    </source>
</evidence>
<evidence type="ECO:0000256" key="8">
    <source>
        <dbReference type="ARBA" id="ARBA00023273"/>
    </source>
</evidence>
<keyword evidence="8" id="KW-0966">Cell projection</keyword>
<dbReference type="GO" id="GO:0060294">
    <property type="term" value="P:cilium movement involved in cell motility"/>
    <property type="evidence" value="ECO:0007669"/>
    <property type="project" value="InterPro"/>
</dbReference>
<evidence type="ECO:0000313" key="12">
    <source>
        <dbReference type="Proteomes" id="UP001190700"/>
    </source>
</evidence>
<comment type="similarity">
    <text evidence="2">Belongs to the tektin family.</text>
</comment>
<protein>
    <recommendedName>
        <fullName evidence="13">Tektin</fullName>
    </recommendedName>
</protein>
<keyword evidence="4" id="KW-0282">Flagellum</keyword>
<keyword evidence="6" id="KW-0969">Cilium</keyword>
<feature type="compositionally biased region" description="Polar residues" evidence="10">
    <location>
        <begin position="399"/>
        <end position="419"/>
    </location>
</feature>
<keyword evidence="5 9" id="KW-0175">Coiled coil</keyword>
<dbReference type="GO" id="GO:0015630">
    <property type="term" value="C:microtubule cytoskeleton"/>
    <property type="evidence" value="ECO:0007669"/>
    <property type="project" value="TreeGrafter"/>
</dbReference>
<evidence type="ECO:0000256" key="10">
    <source>
        <dbReference type="SAM" id="MobiDB-lite"/>
    </source>
</evidence>
<evidence type="ECO:0008006" key="13">
    <source>
        <dbReference type="Google" id="ProtNLM"/>
    </source>
</evidence>
<feature type="coiled-coil region" evidence="9">
    <location>
        <begin position="270"/>
        <end position="304"/>
    </location>
</feature>
<dbReference type="GO" id="GO:0005929">
    <property type="term" value="C:cilium"/>
    <property type="evidence" value="ECO:0007669"/>
    <property type="project" value="UniProtKB-ARBA"/>
</dbReference>
<keyword evidence="7" id="KW-0206">Cytoskeleton</keyword>
<reference evidence="11 12" key="1">
    <citation type="journal article" date="2015" name="Genome Biol. Evol.">
        <title>Comparative Genomics of a Bacterivorous Green Alga Reveals Evolutionary Causalities and Consequences of Phago-Mixotrophic Mode of Nutrition.</title>
        <authorList>
            <person name="Burns J.A."/>
            <person name="Paasch A."/>
            <person name="Narechania A."/>
            <person name="Kim E."/>
        </authorList>
    </citation>
    <scope>NUCLEOTIDE SEQUENCE [LARGE SCALE GENOMIC DNA]</scope>
    <source>
        <strain evidence="11 12">PLY_AMNH</strain>
    </source>
</reference>
<dbReference type="InterPro" id="IPR048256">
    <property type="entry name" value="Tektin-like"/>
</dbReference>
<organism evidence="11 12">
    <name type="scientific">Cymbomonas tetramitiformis</name>
    <dbReference type="NCBI Taxonomy" id="36881"/>
    <lineage>
        <taxon>Eukaryota</taxon>
        <taxon>Viridiplantae</taxon>
        <taxon>Chlorophyta</taxon>
        <taxon>Pyramimonadophyceae</taxon>
        <taxon>Pyramimonadales</taxon>
        <taxon>Pyramimonadaceae</taxon>
        <taxon>Cymbomonas</taxon>
    </lineage>
</organism>
<dbReference type="Proteomes" id="UP001190700">
    <property type="component" value="Unassembled WGS sequence"/>
</dbReference>
<evidence type="ECO:0000256" key="9">
    <source>
        <dbReference type="SAM" id="Coils"/>
    </source>
</evidence>
<feature type="coiled-coil region" evidence="9">
    <location>
        <begin position="343"/>
        <end position="384"/>
    </location>
</feature>
<comment type="subcellular location">
    <subcellularLocation>
        <location evidence="1">Cytoplasm</location>
        <location evidence="1">Cytoskeleton</location>
        <location evidence="1">Flagellum axoneme</location>
    </subcellularLocation>
</comment>
<dbReference type="InterPro" id="IPR000435">
    <property type="entry name" value="Tektins"/>
</dbReference>
<dbReference type="GO" id="GO:0005634">
    <property type="term" value="C:nucleus"/>
    <property type="evidence" value="ECO:0007669"/>
    <property type="project" value="TreeGrafter"/>
</dbReference>
<dbReference type="Pfam" id="PF03148">
    <property type="entry name" value="Tektin"/>
    <property type="match status" value="1"/>
</dbReference>